<dbReference type="OrthoDB" id="9768183at2"/>
<dbReference type="SUPFAM" id="SSF53850">
    <property type="entry name" value="Periplasmic binding protein-like II"/>
    <property type="match status" value="1"/>
</dbReference>
<evidence type="ECO:0000256" key="2">
    <source>
        <dbReference type="ARBA" id="ARBA00010333"/>
    </source>
</evidence>
<gene>
    <name evidence="8" type="ORF">EP073_13500</name>
</gene>
<dbReference type="GO" id="GO:0015276">
    <property type="term" value="F:ligand-gated monoatomic ion channel activity"/>
    <property type="evidence" value="ECO:0007669"/>
    <property type="project" value="InterPro"/>
</dbReference>
<dbReference type="Pfam" id="PF00497">
    <property type="entry name" value="SBP_bac_3"/>
    <property type="match status" value="1"/>
</dbReference>
<reference evidence="8 9" key="1">
    <citation type="submission" date="2019-01" db="EMBL/GenBank/DDBJ databases">
        <title>Geovibrio thiophilus DSM 11263, complete genome.</title>
        <authorList>
            <person name="Spring S."/>
            <person name="Bunk B."/>
            <person name="Sproer C."/>
        </authorList>
    </citation>
    <scope>NUCLEOTIDE SEQUENCE [LARGE SCALE GENOMIC DNA]</scope>
    <source>
        <strain evidence="8 9">DSM 11263</strain>
    </source>
</reference>
<feature type="domain" description="Ionotropic glutamate receptor C-terminal" evidence="7">
    <location>
        <begin position="48"/>
        <end position="270"/>
    </location>
</feature>
<dbReference type="InterPro" id="IPR001638">
    <property type="entry name" value="Solute-binding_3/MltF_N"/>
</dbReference>
<accession>A0A410K1U5</accession>
<dbReference type="GO" id="GO:0030313">
    <property type="term" value="C:cell envelope"/>
    <property type="evidence" value="ECO:0007669"/>
    <property type="project" value="UniProtKB-SubCell"/>
</dbReference>
<keyword evidence="9" id="KW-1185">Reference proteome</keyword>
<dbReference type="InterPro" id="IPR001320">
    <property type="entry name" value="Iontro_rcpt_C"/>
</dbReference>
<dbReference type="SMART" id="SM00079">
    <property type="entry name" value="PBPe"/>
    <property type="match status" value="1"/>
</dbReference>
<feature type="signal peptide" evidence="5">
    <location>
        <begin position="1"/>
        <end position="18"/>
    </location>
</feature>
<evidence type="ECO:0000256" key="4">
    <source>
        <dbReference type="RuleBase" id="RU003744"/>
    </source>
</evidence>
<sequence length="279" mass="31379">MKKILVILAVMLMSFACSSEKKEASTTEAAPAPAATGSVLDEIVKRGELHVGLEAGYMPFELKNKQGDIVGFDVDMAERMAKDLGVKLVLVNTAWDGIIPSLLTKKFDIIMSGMTVTPERNVQVNFASPYITIGQTILIHKKHEGVVKSYADLNDPKYIISTKLGVTADYATKRFMPNATIRLFETEQEAVMEVINGKADAFVYDLPYNASFFSQNSENLVFLDDPFTYEPLAWAVRKGDYDFMNWLNNFLAQVKGDGFYEETYNKWFLTSDWLKDVQE</sequence>
<dbReference type="GO" id="GO:0016020">
    <property type="term" value="C:membrane"/>
    <property type="evidence" value="ECO:0007669"/>
    <property type="project" value="InterPro"/>
</dbReference>
<dbReference type="Gene3D" id="3.40.190.10">
    <property type="entry name" value="Periplasmic binding protein-like II"/>
    <property type="match status" value="2"/>
</dbReference>
<evidence type="ECO:0000313" key="8">
    <source>
        <dbReference type="EMBL" id="QAR34379.1"/>
    </source>
</evidence>
<evidence type="ECO:0000259" key="7">
    <source>
        <dbReference type="SMART" id="SM00079"/>
    </source>
</evidence>
<evidence type="ECO:0000259" key="6">
    <source>
        <dbReference type="SMART" id="SM00062"/>
    </source>
</evidence>
<dbReference type="RefSeq" id="WP_128467684.1">
    <property type="nucleotide sequence ID" value="NZ_CP035108.1"/>
</dbReference>
<keyword evidence="3 5" id="KW-0732">Signal</keyword>
<comment type="subcellular location">
    <subcellularLocation>
        <location evidence="1">Cell envelope</location>
    </subcellularLocation>
</comment>
<dbReference type="PANTHER" id="PTHR35936">
    <property type="entry name" value="MEMBRANE-BOUND LYTIC MUREIN TRANSGLYCOSYLASE F"/>
    <property type="match status" value="1"/>
</dbReference>
<dbReference type="KEGG" id="gtl:EP073_13500"/>
<evidence type="ECO:0000256" key="5">
    <source>
        <dbReference type="SAM" id="SignalP"/>
    </source>
</evidence>
<protein>
    <submittedName>
        <fullName evidence="8">Transporter substrate-binding domain-containing protein</fullName>
    </submittedName>
</protein>
<feature type="chain" id="PRO_5019549891" evidence="5">
    <location>
        <begin position="19"/>
        <end position="279"/>
    </location>
</feature>
<dbReference type="PROSITE" id="PS51257">
    <property type="entry name" value="PROKAR_LIPOPROTEIN"/>
    <property type="match status" value="1"/>
</dbReference>
<dbReference type="SMART" id="SM00062">
    <property type="entry name" value="PBPb"/>
    <property type="match status" value="1"/>
</dbReference>
<dbReference type="PROSITE" id="PS01039">
    <property type="entry name" value="SBP_BACTERIAL_3"/>
    <property type="match status" value="1"/>
</dbReference>
<evidence type="ECO:0000256" key="3">
    <source>
        <dbReference type="ARBA" id="ARBA00022729"/>
    </source>
</evidence>
<name>A0A410K1U5_9BACT</name>
<dbReference type="CDD" id="cd13629">
    <property type="entry name" value="PBP2_Dsm1740"/>
    <property type="match status" value="1"/>
</dbReference>
<dbReference type="PANTHER" id="PTHR35936:SF38">
    <property type="entry name" value="GLUTAMINE-BINDING PERIPLASMIC PROTEIN"/>
    <property type="match status" value="1"/>
</dbReference>
<feature type="domain" description="Solute-binding protein family 3/N-terminal" evidence="6">
    <location>
        <begin position="48"/>
        <end position="271"/>
    </location>
</feature>
<dbReference type="EMBL" id="CP035108">
    <property type="protein sequence ID" value="QAR34379.1"/>
    <property type="molecule type" value="Genomic_DNA"/>
</dbReference>
<comment type="similarity">
    <text evidence="2 4">Belongs to the bacterial solute-binding protein 3 family.</text>
</comment>
<evidence type="ECO:0000256" key="1">
    <source>
        <dbReference type="ARBA" id="ARBA00004196"/>
    </source>
</evidence>
<proteinExistence type="inferred from homology"/>
<organism evidence="8 9">
    <name type="scientific">Geovibrio thiophilus</name>
    <dbReference type="NCBI Taxonomy" id="139438"/>
    <lineage>
        <taxon>Bacteria</taxon>
        <taxon>Pseudomonadati</taxon>
        <taxon>Deferribacterota</taxon>
        <taxon>Deferribacteres</taxon>
        <taxon>Deferribacterales</taxon>
        <taxon>Geovibrionaceae</taxon>
        <taxon>Geovibrio</taxon>
    </lineage>
</organism>
<dbReference type="AlphaFoldDB" id="A0A410K1U5"/>
<dbReference type="InterPro" id="IPR018313">
    <property type="entry name" value="SBP_3_CS"/>
</dbReference>
<dbReference type="Proteomes" id="UP000287502">
    <property type="component" value="Chromosome"/>
</dbReference>
<evidence type="ECO:0000313" key="9">
    <source>
        <dbReference type="Proteomes" id="UP000287502"/>
    </source>
</evidence>